<dbReference type="KEGG" id="ovi:T265_02760"/>
<gene>
    <name evidence="1" type="ORF">T265_02760</name>
</gene>
<dbReference type="OrthoDB" id="4158657at2759"/>
<name>A0A075A5P7_OPIVI</name>
<keyword evidence="2" id="KW-1185">Reference proteome</keyword>
<sequence>MKKITSELSRVDNCRFPRWGPQNSTHYWQEMYSACQMTVCLAMLFSPIPLLSRSDIEVDSTARELYVKIGEYRRKINRSPRNADEYQALLKDSAIAEHALDTGHKTDLENVEVLRRGPRFTSHGLVAEAVEIAKHPSVNRIEGGELASMWTTASDQSS</sequence>
<protein>
    <submittedName>
        <fullName evidence="1">Uncharacterized protein</fullName>
    </submittedName>
</protein>
<dbReference type="GeneID" id="20316948"/>
<evidence type="ECO:0000313" key="1">
    <source>
        <dbReference type="EMBL" id="KER30950.1"/>
    </source>
</evidence>
<evidence type="ECO:0000313" key="2">
    <source>
        <dbReference type="Proteomes" id="UP000054324"/>
    </source>
</evidence>
<proteinExistence type="predicted"/>
<dbReference type="Proteomes" id="UP000054324">
    <property type="component" value="Unassembled WGS sequence"/>
</dbReference>
<organism evidence="1 2">
    <name type="scientific">Opisthorchis viverrini</name>
    <name type="common">Southeast Asian liver fluke</name>
    <dbReference type="NCBI Taxonomy" id="6198"/>
    <lineage>
        <taxon>Eukaryota</taxon>
        <taxon>Metazoa</taxon>
        <taxon>Spiralia</taxon>
        <taxon>Lophotrochozoa</taxon>
        <taxon>Platyhelminthes</taxon>
        <taxon>Trematoda</taxon>
        <taxon>Digenea</taxon>
        <taxon>Opisthorchiida</taxon>
        <taxon>Opisthorchiata</taxon>
        <taxon>Opisthorchiidae</taxon>
        <taxon>Opisthorchis</taxon>
    </lineage>
</organism>
<dbReference type="RefSeq" id="XP_009165339.1">
    <property type="nucleotide sequence ID" value="XM_009167075.1"/>
</dbReference>
<dbReference type="CTD" id="20316948"/>
<dbReference type="EMBL" id="KL596653">
    <property type="protein sequence ID" value="KER30950.1"/>
    <property type="molecule type" value="Genomic_DNA"/>
</dbReference>
<reference evidence="1 2" key="1">
    <citation type="submission" date="2013-11" db="EMBL/GenBank/DDBJ databases">
        <title>Opisthorchis viverrini - life in the bile duct.</title>
        <authorList>
            <person name="Young N.D."/>
            <person name="Nagarajan N."/>
            <person name="Lin S.J."/>
            <person name="Korhonen P.K."/>
            <person name="Jex A.R."/>
            <person name="Hall R.S."/>
            <person name="Safavi-Hemami H."/>
            <person name="Kaewkong W."/>
            <person name="Bertrand D."/>
            <person name="Gao S."/>
            <person name="Seet Q."/>
            <person name="Wongkham S."/>
            <person name="Teh B.T."/>
            <person name="Wongkham C."/>
            <person name="Intapan P.M."/>
            <person name="Maleewong W."/>
            <person name="Yang X."/>
            <person name="Hu M."/>
            <person name="Wang Z."/>
            <person name="Hofmann A."/>
            <person name="Sternberg P.W."/>
            <person name="Tan P."/>
            <person name="Wang J."/>
            <person name="Gasser R.B."/>
        </authorList>
    </citation>
    <scope>NUCLEOTIDE SEQUENCE [LARGE SCALE GENOMIC DNA]</scope>
</reference>
<accession>A0A075A5P7</accession>
<dbReference type="AlphaFoldDB" id="A0A075A5P7"/>